<dbReference type="EC" id="5.4.2.12" evidence="3"/>
<dbReference type="RefSeq" id="WP_174880727.1">
    <property type="nucleotide sequence ID" value="NZ_CADEPK010000236.1"/>
</dbReference>
<dbReference type="InterPro" id="IPR051695">
    <property type="entry name" value="Phosphoglycerate_Mutase"/>
</dbReference>
<organism evidence="3 4">
    <name type="scientific">Metabacillus niabensis</name>
    <dbReference type="NCBI Taxonomy" id="324854"/>
    <lineage>
        <taxon>Bacteria</taxon>
        <taxon>Bacillati</taxon>
        <taxon>Bacillota</taxon>
        <taxon>Bacilli</taxon>
        <taxon>Bacillales</taxon>
        <taxon>Bacillaceae</taxon>
        <taxon>Metabacillus</taxon>
    </lineage>
</organism>
<accession>A0ABT9Z7U5</accession>
<dbReference type="Proteomes" id="UP001232245">
    <property type="component" value="Unassembled WGS sequence"/>
</dbReference>
<evidence type="ECO:0000256" key="1">
    <source>
        <dbReference type="ARBA" id="ARBA00022801"/>
    </source>
</evidence>
<dbReference type="PANTHER" id="PTHR46517:SF1">
    <property type="entry name" value="FRUCTOSE-2,6-BISPHOSPHATASE TIGAR"/>
    <property type="match status" value="1"/>
</dbReference>
<dbReference type="Pfam" id="PF00300">
    <property type="entry name" value="His_Phos_1"/>
    <property type="match status" value="1"/>
</dbReference>
<comment type="caution">
    <text evidence="3">The sequence shown here is derived from an EMBL/GenBank/DDBJ whole genome shotgun (WGS) entry which is preliminary data.</text>
</comment>
<sequence length="275" mass="30090">MKRKIFLVFIMMMIVNLVACGSLNQNVTENSNGDKNKGSEEQKEPGKVTIYLVRHGKTILNNTDRAQGWADGPLISEGEELIHNVGKGLADIPFTAAYSSDSGRAIQTANMILEENQTDAKDLELVQKQGIREGYFGIYEGEKNEVMWGDAAKHLGYKSQEELLASGGNPIEKIMNAVSEIDPSKEAESYEELKDRAYTEFKAIADEAYQNGGGNVLVVSHGITMGTILAQIDISKLPAGSFENGSVTKLEYDGSGWNVLEVNEMKYAEVGKGKK</sequence>
<reference evidence="3 4" key="1">
    <citation type="submission" date="2023-07" db="EMBL/GenBank/DDBJ databases">
        <title>Genomic Encyclopedia of Type Strains, Phase IV (KMG-IV): sequencing the most valuable type-strain genomes for metagenomic binning, comparative biology and taxonomic classification.</title>
        <authorList>
            <person name="Goeker M."/>
        </authorList>
    </citation>
    <scope>NUCLEOTIDE SEQUENCE [LARGE SCALE GENOMIC DNA]</scope>
    <source>
        <strain evidence="3 4">DSM 17723</strain>
    </source>
</reference>
<dbReference type="Gene3D" id="3.40.50.1240">
    <property type="entry name" value="Phosphoglycerate mutase-like"/>
    <property type="match status" value="1"/>
</dbReference>
<keyword evidence="3" id="KW-0413">Isomerase</keyword>
<dbReference type="GO" id="GO:0004619">
    <property type="term" value="F:phosphoglycerate mutase activity"/>
    <property type="evidence" value="ECO:0007669"/>
    <property type="project" value="UniProtKB-EC"/>
</dbReference>
<evidence type="ECO:0000313" key="3">
    <source>
        <dbReference type="EMBL" id="MDQ0227901.1"/>
    </source>
</evidence>
<name>A0ABT9Z7U5_9BACI</name>
<proteinExistence type="predicted"/>
<keyword evidence="2" id="KW-0732">Signal</keyword>
<evidence type="ECO:0000313" key="4">
    <source>
        <dbReference type="Proteomes" id="UP001232245"/>
    </source>
</evidence>
<keyword evidence="1" id="KW-0378">Hydrolase</keyword>
<feature type="signal peptide" evidence="2">
    <location>
        <begin position="1"/>
        <end position="19"/>
    </location>
</feature>
<protein>
    <submittedName>
        <fullName evidence="3">Phosphoglycerate mutase</fullName>
        <ecNumber evidence="3">5.4.2.12</ecNumber>
    </submittedName>
</protein>
<dbReference type="InterPro" id="IPR013078">
    <property type="entry name" value="His_Pase_superF_clade-1"/>
</dbReference>
<dbReference type="CDD" id="cd07067">
    <property type="entry name" value="HP_PGM_like"/>
    <property type="match status" value="1"/>
</dbReference>
<gene>
    <name evidence="3" type="ORF">J2S02_004248</name>
</gene>
<evidence type="ECO:0000256" key="2">
    <source>
        <dbReference type="SAM" id="SignalP"/>
    </source>
</evidence>
<feature type="chain" id="PRO_5046864158" evidence="2">
    <location>
        <begin position="20"/>
        <end position="275"/>
    </location>
</feature>
<dbReference type="InterPro" id="IPR029033">
    <property type="entry name" value="His_PPase_superfam"/>
</dbReference>
<dbReference type="SUPFAM" id="SSF53254">
    <property type="entry name" value="Phosphoglycerate mutase-like"/>
    <property type="match status" value="1"/>
</dbReference>
<dbReference type="SMART" id="SM00855">
    <property type="entry name" value="PGAM"/>
    <property type="match status" value="1"/>
</dbReference>
<dbReference type="PANTHER" id="PTHR46517">
    <property type="entry name" value="FRUCTOSE-2,6-BISPHOSPHATASE TIGAR"/>
    <property type="match status" value="1"/>
</dbReference>
<dbReference type="EMBL" id="JAUSTZ010000012">
    <property type="protein sequence ID" value="MDQ0227901.1"/>
    <property type="molecule type" value="Genomic_DNA"/>
</dbReference>
<keyword evidence="4" id="KW-1185">Reference proteome</keyword>